<protein>
    <recommendedName>
        <fullName evidence="4">DUF3147 domain-containing protein</fullName>
    </recommendedName>
</protein>
<sequence>MKEYVFAFFAGGTVTVAIVYFEASGLPVLSRLAALFPVFTWLSYLFIGRLGGDKAVSEHALFVLLGTIIAWLPYMFVVYFLAPRVGSSRAILLGIVTFIILALIFIKFYKI</sequence>
<dbReference type="STRING" id="1802115.A2756_01345"/>
<gene>
    <name evidence="2" type="ORF">A2756_01345</name>
</gene>
<organism evidence="2 3">
    <name type="scientific">Candidatus Ryanbacteria bacterium RIFCSPHIGHO2_01_FULL_48_27</name>
    <dbReference type="NCBI Taxonomy" id="1802115"/>
    <lineage>
        <taxon>Bacteria</taxon>
        <taxon>Candidatus Ryaniibacteriota</taxon>
    </lineage>
</organism>
<evidence type="ECO:0000256" key="1">
    <source>
        <dbReference type="SAM" id="Phobius"/>
    </source>
</evidence>
<evidence type="ECO:0000313" key="2">
    <source>
        <dbReference type="EMBL" id="OGZ45248.1"/>
    </source>
</evidence>
<keyword evidence="1" id="KW-0472">Membrane</keyword>
<feature type="transmembrane region" description="Helical" evidence="1">
    <location>
        <begin position="59"/>
        <end position="82"/>
    </location>
</feature>
<feature type="transmembrane region" description="Helical" evidence="1">
    <location>
        <begin position="29"/>
        <end position="47"/>
    </location>
</feature>
<dbReference type="EMBL" id="MHNL01000007">
    <property type="protein sequence ID" value="OGZ45248.1"/>
    <property type="molecule type" value="Genomic_DNA"/>
</dbReference>
<keyword evidence="1" id="KW-0812">Transmembrane</keyword>
<comment type="caution">
    <text evidence="2">The sequence shown here is derived from an EMBL/GenBank/DDBJ whole genome shotgun (WGS) entry which is preliminary data.</text>
</comment>
<reference evidence="2 3" key="1">
    <citation type="journal article" date="2016" name="Nat. Commun.">
        <title>Thousands of microbial genomes shed light on interconnected biogeochemical processes in an aquifer system.</title>
        <authorList>
            <person name="Anantharaman K."/>
            <person name="Brown C.T."/>
            <person name="Hug L.A."/>
            <person name="Sharon I."/>
            <person name="Castelle C.J."/>
            <person name="Probst A.J."/>
            <person name="Thomas B.C."/>
            <person name="Singh A."/>
            <person name="Wilkins M.J."/>
            <person name="Karaoz U."/>
            <person name="Brodie E.L."/>
            <person name="Williams K.H."/>
            <person name="Hubbard S.S."/>
            <person name="Banfield J.F."/>
        </authorList>
    </citation>
    <scope>NUCLEOTIDE SEQUENCE [LARGE SCALE GENOMIC DNA]</scope>
</reference>
<feature type="transmembrane region" description="Helical" evidence="1">
    <location>
        <begin position="5"/>
        <end position="23"/>
    </location>
</feature>
<feature type="transmembrane region" description="Helical" evidence="1">
    <location>
        <begin position="88"/>
        <end position="109"/>
    </location>
</feature>
<keyword evidence="1" id="KW-1133">Transmembrane helix</keyword>
<evidence type="ECO:0008006" key="4">
    <source>
        <dbReference type="Google" id="ProtNLM"/>
    </source>
</evidence>
<proteinExistence type="predicted"/>
<dbReference type="AlphaFoldDB" id="A0A1G2G5V6"/>
<accession>A0A1G2G5V6</accession>
<name>A0A1G2G5V6_9BACT</name>
<evidence type="ECO:0000313" key="3">
    <source>
        <dbReference type="Proteomes" id="UP000177785"/>
    </source>
</evidence>
<dbReference type="Proteomes" id="UP000177785">
    <property type="component" value="Unassembled WGS sequence"/>
</dbReference>